<feature type="binding site" evidence="14">
    <location>
        <position position="232"/>
    </location>
    <ligand>
        <name>FAD</name>
        <dbReference type="ChEBI" id="CHEBI:57692"/>
    </ligand>
</feature>
<dbReference type="GO" id="GO:0055088">
    <property type="term" value="P:lipid homeostasis"/>
    <property type="evidence" value="ECO:0007669"/>
    <property type="project" value="TreeGrafter"/>
</dbReference>
<dbReference type="FunFam" id="1.20.140.10:FF:000013">
    <property type="entry name" value="Acyl-coenzyme A oxidase"/>
    <property type="match status" value="1"/>
</dbReference>
<evidence type="ECO:0000256" key="11">
    <source>
        <dbReference type="ARBA" id="ARBA00023140"/>
    </source>
</evidence>
<sequence length="736" mass="83109">MDPGVKYIEIPAHLSKPAGTPGSRLLEIERAKASFSSDDLTLYLHGKEHLERVKRILPVLENEPAFDKSRIHFMSRTDKFKAGLAKEKRLAQLLTELDWSAKDHALAEDMLDWPAAFGLHNRWRLPRHGPRPVRSKRNEEQAPEQLETDRTFFAGSYRSMFLKTLAEQSNEEQLKLFYEPAKNFEIIGCYAQTELGHGSNVQGLETIAVYQPESKTFKLQSPSLTAMKWWIGGLGRTADHAVVMAQLHTPDGRDGKLVKRGPYPFVVPLRDVKTRELLPGRTIMDIGPKAGYAMTDNGAMLLDNVEIPHINFLARWAKVDIETGKFEKPVNARLSYGTMTYIRANIVQQARMVLARSATIAIRYCAVRRQFADRDAPVLDGNKPAETQVLNYQLVQHRIFPPLVQAFACHYTGKEMFRLYEENQTAMADGDFSRLADVHASSSGLKSLCTIMASGAIEECRRACGGHGFSLSGGLASFYADYLPQVTWEGDSYMLTQQVGRYLFKTFRVLLADRDAPMSSENRTRDYILRYISDPEAKASAKYAGDLADPEFFIQAFGHRAAYLTATALRKRDIERRTWNSLLIDIFRMSVAHSQFVLVYNFARAIKTDKDLQSQPALLRIMTTCFELFATYTMDSEAAEFLSSGYISPKQHELLRNRVHALLADLRPQAVPLVDSWGIPDYQLNSALGRYDGDVYPAIVRFAQAEPLNKTRFNVNIHETELEVGPEMGQSKGSKL</sequence>
<dbReference type="UniPathway" id="UPA00661"/>
<feature type="active site" description="Proton acceptor" evidence="13">
    <location>
        <position position="489"/>
    </location>
</feature>
<evidence type="ECO:0000256" key="14">
    <source>
        <dbReference type="PIRSR" id="PIRSR000168-2"/>
    </source>
</evidence>
<evidence type="ECO:0000256" key="9">
    <source>
        <dbReference type="ARBA" id="ARBA00023002"/>
    </source>
</evidence>
<evidence type="ECO:0000256" key="7">
    <source>
        <dbReference type="ARBA" id="ARBA00022827"/>
    </source>
</evidence>
<dbReference type="Pfam" id="PF14749">
    <property type="entry name" value="Acyl-CoA_ox_N"/>
    <property type="match status" value="1"/>
</dbReference>
<dbReference type="GO" id="GO:0005777">
    <property type="term" value="C:peroxisome"/>
    <property type="evidence" value="ECO:0007669"/>
    <property type="project" value="UniProtKB-SubCell"/>
</dbReference>
<comment type="catalytic activity">
    <reaction evidence="1">
        <text>a 2,3-saturated acyl-CoA + O2 = a (2E)-enoyl-CoA + H2O2</text>
        <dbReference type="Rhea" id="RHEA:38959"/>
        <dbReference type="ChEBI" id="CHEBI:15379"/>
        <dbReference type="ChEBI" id="CHEBI:16240"/>
        <dbReference type="ChEBI" id="CHEBI:58856"/>
        <dbReference type="ChEBI" id="CHEBI:65111"/>
        <dbReference type="EC" id="1.3.3.6"/>
    </reaction>
</comment>
<evidence type="ECO:0000256" key="4">
    <source>
        <dbReference type="ARBA" id="ARBA00004846"/>
    </source>
</evidence>
<proteinExistence type="inferred from homology"/>
<evidence type="ECO:0000256" key="5">
    <source>
        <dbReference type="ARBA" id="ARBA00006288"/>
    </source>
</evidence>
<comment type="similarity">
    <text evidence="5 12">Belongs to the acyl-CoA oxidase family.</text>
</comment>
<dbReference type="GO" id="GO:0071949">
    <property type="term" value="F:FAD binding"/>
    <property type="evidence" value="ECO:0007669"/>
    <property type="project" value="InterPro"/>
</dbReference>
<evidence type="ECO:0000313" key="19">
    <source>
        <dbReference type="Proteomes" id="UP000249464"/>
    </source>
</evidence>
<evidence type="ECO:0000259" key="17">
    <source>
        <dbReference type="Pfam" id="PF22924"/>
    </source>
</evidence>
<dbReference type="InterPro" id="IPR029320">
    <property type="entry name" value="Acyl-CoA_ox_N"/>
</dbReference>
<keyword evidence="10" id="KW-0443">Lipid metabolism</keyword>
<name>A0A2X0M229_9BASI</name>
<dbReference type="GO" id="GO:0003997">
    <property type="term" value="F:acyl-CoA oxidase activity"/>
    <property type="evidence" value="ECO:0007669"/>
    <property type="project" value="UniProtKB-EC"/>
</dbReference>
<reference evidence="18 19" key="1">
    <citation type="submission" date="2016-11" db="EMBL/GenBank/DDBJ databases">
        <authorList>
            <person name="Jaros S."/>
            <person name="Januszkiewicz K."/>
            <person name="Wedrychowicz H."/>
        </authorList>
    </citation>
    <scope>NUCLEOTIDE SEQUENCE [LARGE SCALE GENOMIC DNA]</scope>
</reference>
<evidence type="ECO:0000259" key="16">
    <source>
        <dbReference type="Pfam" id="PF14749"/>
    </source>
</evidence>
<dbReference type="GO" id="GO:0005504">
    <property type="term" value="F:fatty acid binding"/>
    <property type="evidence" value="ECO:0007669"/>
    <property type="project" value="TreeGrafter"/>
</dbReference>
<feature type="domain" description="Acyl-coenzyme A oxidase N-terminal" evidence="16">
    <location>
        <begin position="37"/>
        <end position="121"/>
    </location>
</feature>
<evidence type="ECO:0000256" key="13">
    <source>
        <dbReference type="PIRSR" id="PIRSR000168-1"/>
    </source>
</evidence>
<dbReference type="InterPro" id="IPR009100">
    <property type="entry name" value="AcylCoA_DH/oxidase_NM_dom_sf"/>
</dbReference>
<evidence type="ECO:0000256" key="10">
    <source>
        <dbReference type="ARBA" id="ARBA00023098"/>
    </source>
</evidence>
<dbReference type="SUPFAM" id="SSF56645">
    <property type="entry name" value="Acyl-CoA dehydrogenase NM domain-like"/>
    <property type="match status" value="1"/>
</dbReference>
<keyword evidence="8" id="KW-0276">Fatty acid metabolism</keyword>
<evidence type="ECO:0000259" key="15">
    <source>
        <dbReference type="Pfam" id="PF01756"/>
    </source>
</evidence>
<protein>
    <recommendedName>
        <fullName evidence="12">Acyl-coenzyme A oxidase</fullName>
    </recommendedName>
</protein>
<evidence type="ECO:0000256" key="12">
    <source>
        <dbReference type="PIRNR" id="PIRNR000168"/>
    </source>
</evidence>
<evidence type="ECO:0000256" key="1">
    <source>
        <dbReference type="ARBA" id="ARBA00001201"/>
    </source>
</evidence>
<dbReference type="PIRSF" id="PIRSF000168">
    <property type="entry name" value="Acyl-CoA_oxidase"/>
    <property type="match status" value="1"/>
</dbReference>
<keyword evidence="6 12" id="KW-0285">Flavoprotein</keyword>
<dbReference type="Pfam" id="PF01756">
    <property type="entry name" value="ACOX"/>
    <property type="match status" value="1"/>
</dbReference>
<keyword evidence="11" id="KW-0576">Peroxisome</keyword>
<comment type="cofactor">
    <cofactor evidence="2">
        <name>FAD</name>
        <dbReference type="ChEBI" id="CHEBI:57692"/>
    </cofactor>
</comment>
<dbReference type="InterPro" id="IPR046373">
    <property type="entry name" value="Acyl-CoA_Oxase/DH_mid-dom_sf"/>
</dbReference>
<keyword evidence="19" id="KW-1185">Reference proteome</keyword>
<dbReference type="Gene3D" id="1.20.140.10">
    <property type="entry name" value="Butyryl-CoA Dehydrogenase, subunit A, domain 3"/>
    <property type="match status" value="2"/>
</dbReference>
<dbReference type="InterPro" id="IPR037069">
    <property type="entry name" value="AcylCoA_DH/ox_N_sf"/>
</dbReference>
<evidence type="ECO:0000256" key="6">
    <source>
        <dbReference type="ARBA" id="ARBA00022630"/>
    </source>
</evidence>
<dbReference type="FunFam" id="1.20.140.10:FF:000015">
    <property type="entry name" value="Acyl-coenzyme A oxidase"/>
    <property type="match status" value="1"/>
</dbReference>
<comment type="pathway">
    <text evidence="4">Lipid metabolism; peroxisomal fatty acid beta-oxidation.</text>
</comment>
<dbReference type="AlphaFoldDB" id="A0A2X0M229"/>
<accession>A0A2X0M229</accession>
<dbReference type="STRING" id="796604.A0A2X0M229"/>
<gene>
    <name evidence="18" type="primary">BQ5605_C001g00020</name>
    <name evidence="18" type="ORF">BQ5605_C001G00020</name>
</gene>
<dbReference type="Proteomes" id="UP000249464">
    <property type="component" value="Unassembled WGS sequence"/>
</dbReference>
<evidence type="ECO:0000313" key="18">
    <source>
        <dbReference type="EMBL" id="SGY43382.1"/>
    </source>
</evidence>
<dbReference type="InterPro" id="IPR036250">
    <property type="entry name" value="AcylCo_DH-like_C"/>
</dbReference>
<feature type="domain" description="Acyl-CoA oxidase C-terminal" evidence="15">
    <location>
        <begin position="549"/>
        <end position="718"/>
    </location>
</feature>
<keyword evidence="9" id="KW-0560">Oxidoreductase</keyword>
<dbReference type="InterPro" id="IPR002655">
    <property type="entry name" value="Acyl-CoA_oxidase_C"/>
</dbReference>
<evidence type="ECO:0000256" key="3">
    <source>
        <dbReference type="ARBA" id="ARBA00004275"/>
    </source>
</evidence>
<dbReference type="PANTHER" id="PTHR10909">
    <property type="entry name" value="ELECTRON TRANSPORT OXIDOREDUCTASE"/>
    <property type="match status" value="1"/>
</dbReference>
<dbReference type="EMBL" id="FQNC01000043">
    <property type="protein sequence ID" value="SGY43382.1"/>
    <property type="molecule type" value="Genomic_DNA"/>
</dbReference>
<evidence type="ECO:0000256" key="8">
    <source>
        <dbReference type="ARBA" id="ARBA00022832"/>
    </source>
</evidence>
<dbReference type="InterPro" id="IPR012258">
    <property type="entry name" value="Acyl-CoA_oxidase"/>
</dbReference>
<organism evidence="18 19">
    <name type="scientific">Microbotryum silenes-dioicae</name>
    <dbReference type="NCBI Taxonomy" id="796604"/>
    <lineage>
        <taxon>Eukaryota</taxon>
        <taxon>Fungi</taxon>
        <taxon>Dikarya</taxon>
        <taxon>Basidiomycota</taxon>
        <taxon>Pucciniomycotina</taxon>
        <taxon>Microbotryomycetes</taxon>
        <taxon>Microbotryales</taxon>
        <taxon>Microbotryaceae</taxon>
        <taxon>Microbotryum</taxon>
    </lineage>
</organism>
<feature type="domain" description="Acyl-CoA oxidase C-alpha1" evidence="17">
    <location>
        <begin position="336"/>
        <end position="503"/>
    </location>
</feature>
<evidence type="ECO:0000256" key="2">
    <source>
        <dbReference type="ARBA" id="ARBA00001974"/>
    </source>
</evidence>
<dbReference type="PANTHER" id="PTHR10909:SF250">
    <property type="entry name" value="PEROXISOMAL ACYL-COENZYME A OXIDASE 1"/>
    <property type="match status" value="1"/>
</dbReference>
<dbReference type="SUPFAM" id="SSF47203">
    <property type="entry name" value="Acyl-CoA dehydrogenase C-terminal domain-like"/>
    <property type="match status" value="2"/>
</dbReference>
<dbReference type="GO" id="GO:0033540">
    <property type="term" value="P:fatty acid beta-oxidation using acyl-CoA oxidase"/>
    <property type="evidence" value="ECO:0007669"/>
    <property type="project" value="UniProtKB-UniPathway"/>
</dbReference>
<dbReference type="Gene3D" id="1.10.540.10">
    <property type="entry name" value="Acyl-CoA dehydrogenase/oxidase, N-terminal domain"/>
    <property type="match status" value="1"/>
</dbReference>
<dbReference type="Pfam" id="PF22924">
    <property type="entry name" value="ACOX_C_alpha1"/>
    <property type="match status" value="1"/>
</dbReference>
<feature type="binding site" evidence="14">
    <location>
        <position position="193"/>
    </location>
    <ligand>
        <name>FAD</name>
        <dbReference type="ChEBI" id="CHEBI:57692"/>
    </ligand>
</feature>
<dbReference type="Gene3D" id="2.40.110.10">
    <property type="entry name" value="Butyryl-CoA Dehydrogenase, subunit A, domain 2"/>
    <property type="match status" value="1"/>
</dbReference>
<keyword evidence="7 12" id="KW-0274">FAD</keyword>
<dbReference type="InterPro" id="IPR055060">
    <property type="entry name" value="ACOX_C_alpha1"/>
</dbReference>
<comment type="subcellular location">
    <subcellularLocation>
        <location evidence="3">Peroxisome</location>
    </subcellularLocation>
</comment>